<gene>
    <name evidence="13" type="ORF">C0601_07205</name>
</gene>
<dbReference type="SUPFAM" id="SSF143865">
    <property type="entry name" value="CorA soluble domain-like"/>
    <property type="match status" value="1"/>
</dbReference>
<dbReference type="SUPFAM" id="SSF144083">
    <property type="entry name" value="Magnesium transport protein CorA, transmembrane region"/>
    <property type="match status" value="1"/>
</dbReference>
<evidence type="ECO:0000256" key="7">
    <source>
        <dbReference type="ARBA" id="ARBA00022989"/>
    </source>
</evidence>
<dbReference type="GO" id="GO:0005886">
    <property type="term" value="C:plasma membrane"/>
    <property type="evidence" value="ECO:0007669"/>
    <property type="project" value="UniProtKB-SubCell"/>
</dbReference>
<keyword evidence="5 12" id="KW-0812">Transmembrane</keyword>
<keyword evidence="3" id="KW-0813">Transport</keyword>
<dbReference type="InterPro" id="IPR002523">
    <property type="entry name" value="MgTranspt_CorA/ZnTranspt_ZntB"/>
</dbReference>
<evidence type="ECO:0000256" key="5">
    <source>
        <dbReference type="ARBA" id="ARBA00022692"/>
    </source>
</evidence>
<feature type="transmembrane region" description="Helical" evidence="12">
    <location>
        <begin position="285"/>
        <end position="304"/>
    </location>
</feature>
<evidence type="ECO:0000256" key="10">
    <source>
        <dbReference type="ARBA" id="ARBA00034269"/>
    </source>
</evidence>
<sequence>MRFFFSGKKKEFRGHLLYSGDDFNKAQITFLKKEQDSYELKNIEQYSDEDIGIFFFKSLSDTESIMRYGKENNISSFLLDDIVNINQRPKAQFGEGHLFLSLRRLIVSNDSVTFSPISIYYDTKRITFFVNNENDDLITNFINRINNNRSPFRTSDIIYSIPLILDIITSEYLNALDVISIESQDAEIKVLDQEDDVDPKDIFFLKKKIYDMRKIIRPSKEALYSIIRSDEKMIGKSEKNYFYEIYENITQTLEHLEVYADNIRSIYELQLTINGNRLNEIMKTISVIGTIFIPLTFIAGIYGMNFEFMPELGFKYGYPVAVVVMIVIALFLLAWFKKRKWI</sequence>
<dbReference type="InterPro" id="IPR045861">
    <property type="entry name" value="CorA_cytoplasmic_dom"/>
</dbReference>
<organism evidence="13 14">
    <name type="scientific">Muiribacterium halophilum</name>
    <dbReference type="NCBI Taxonomy" id="2053465"/>
    <lineage>
        <taxon>Bacteria</taxon>
        <taxon>Candidatus Muiribacteriota</taxon>
        <taxon>Candidatus Muiribacteriia</taxon>
        <taxon>Candidatus Muiribacteriales</taxon>
        <taxon>Candidatus Muiribacteriaceae</taxon>
        <taxon>Candidatus Muiribacterium</taxon>
    </lineage>
</organism>
<dbReference type="Gene3D" id="1.20.58.340">
    <property type="entry name" value="Magnesium transport protein CorA, transmembrane region"/>
    <property type="match status" value="2"/>
</dbReference>
<dbReference type="Gene3D" id="3.30.460.20">
    <property type="entry name" value="CorA soluble domain-like"/>
    <property type="match status" value="1"/>
</dbReference>
<dbReference type="AlphaFoldDB" id="A0A2N5ZFP7"/>
<dbReference type="GO" id="GO:0050897">
    <property type="term" value="F:cobalt ion binding"/>
    <property type="evidence" value="ECO:0007669"/>
    <property type="project" value="TreeGrafter"/>
</dbReference>
<keyword evidence="9 12" id="KW-0472">Membrane</keyword>
<evidence type="ECO:0000256" key="3">
    <source>
        <dbReference type="ARBA" id="ARBA00022448"/>
    </source>
</evidence>
<accession>A0A2N5ZFP7</accession>
<comment type="caution">
    <text evidence="13">The sequence shown here is derived from an EMBL/GenBank/DDBJ whole genome shotgun (WGS) entry which is preliminary data.</text>
</comment>
<dbReference type="InterPro" id="IPR045863">
    <property type="entry name" value="CorA_TM1_TM2"/>
</dbReference>
<dbReference type="PANTHER" id="PTHR46494">
    <property type="entry name" value="CORA FAMILY METAL ION TRANSPORTER (EUROFUNG)"/>
    <property type="match status" value="1"/>
</dbReference>
<dbReference type="GO" id="GO:0015095">
    <property type="term" value="F:magnesium ion transmembrane transporter activity"/>
    <property type="evidence" value="ECO:0007669"/>
    <property type="project" value="TreeGrafter"/>
</dbReference>
<reference evidence="13 14" key="1">
    <citation type="submission" date="2017-11" db="EMBL/GenBank/DDBJ databases">
        <title>Genome-resolved metagenomics identifies genetic mobility, metabolic interactions, and unexpected diversity in perchlorate-reducing communities.</title>
        <authorList>
            <person name="Barnum T.P."/>
            <person name="Figueroa I.A."/>
            <person name="Carlstrom C.I."/>
            <person name="Lucas L.N."/>
            <person name="Engelbrektson A.L."/>
            <person name="Coates J.D."/>
        </authorList>
    </citation>
    <scope>NUCLEOTIDE SEQUENCE [LARGE SCALE GENOMIC DNA]</scope>
    <source>
        <strain evidence="13">BM706</strain>
    </source>
</reference>
<dbReference type="Proteomes" id="UP000234857">
    <property type="component" value="Unassembled WGS sequence"/>
</dbReference>
<keyword evidence="8" id="KW-0406">Ion transport</keyword>
<evidence type="ECO:0000256" key="2">
    <source>
        <dbReference type="ARBA" id="ARBA00009765"/>
    </source>
</evidence>
<dbReference type="PANTHER" id="PTHR46494:SF1">
    <property type="entry name" value="CORA FAMILY METAL ION TRANSPORTER (EUROFUNG)"/>
    <property type="match status" value="1"/>
</dbReference>
<name>A0A2N5ZFP7_MUIH1</name>
<keyword evidence="4" id="KW-1003">Cell membrane</keyword>
<dbReference type="Pfam" id="PF01544">
    <property type="entry name" value="CorA"/>
    <property type="match status" value="1"/>
</dbReference>
<evidence type="ECO:0000256" key="1">
    <source>
        <dbReference type="ARBA" id="ARBA00004651"/>
    </source>
</evidence>
<keyword evidence="6" id="KW-0460">Magnesium</keyword>
<comment type="function">
    <text evidence="11">Mediates influx of magnesium ions. Alternates between open and closed states. Activated by low cytoplasmic Mg(2+) levels. Inactive when cytoplasmic Mg(2+) levels are high.</text>
</comment>
<evidence type="ECO:0000256" key="11">
    <source>
        <dbReference type="ARBA" id="ARBA00045497"/>
    </source>
</evidence>
<dbReference type="EMBL" id="PKTG01000085">
    <property type="protein sequence ID" value="PLX17538.1"/>
    <property type="molecule type" value="Genomic_DNA"/>
</dbReference>
<evidence type="ECO:0000256" key="8">
    <source>
        <dbReference type="ARBA" id="ARBA00023065"/>
    </source>
</evidence>
<proteinExistence type="inferred from homology"/>
<evidence type="ECO:0000256" key="9">
    <source>
        <dbReference type="ARBA" id="ARBA00023136"/>
    </source>
</evidence>
<keyword evidence="7 12" id="KW-1133">Transmembrane helix</keyword>
<dbReference type="GO" id="GO:0000287">
    <property type="term" value="F:magnesium ion binding"/>
    <property type="evidence" value="ECO:0007669"/>
    <property type="project" value="TreeGrafter"/>
</dbReference>
<evidence type="ECO:0008006" key="15">
    <source>
        <dbReference type="Google" id="ProtNLM"/>
    </source>
</evidence>
<evidence type="ECO:0000256" key="6">
    <source>
        <dbReference type="ARBA" id="ARBA00022842"/>
    </source>
</evidence>
<protein>
    <recommendedName>
        <fullName evidence="15">Magnesium transport protein CorA</fullName>
    </recommendedName>
</protein>
<evidence type="ECO:0000256" key="12">
    <source>
        <dbReference type="SAM" id="Phobius"/>
    </source>
</evidence>
<dbReference type="GO" id="GO:0015087">
    <property type="term" value="F:cobalt ion transmembrane transporter activity"/>
    <property type="evidence" value="ECO:0007669"/>
    <property type="project" value="TreeGrafter"/>
</dbReference>
<evidence type="ECO:0000256" key="4">
    <source>
        <dbReference type="ARBA" id="ARBA00022475"/>
    </source>
</evidence>
<dbReference type="FunFam" id="1.20.58.340:FF:000004">
    <property type="entry name" value="Magnesium transport protein CorA"/>
    <property type="match status" value="1"/>
</dbReference>
<comment type="subcellular location">
    <subcellularLocation>
        <location evidence="1">Cell membrane</location>
        <topology evidence="1">Multi-pass membrane protein</topology>
    </subcellularLocation>
</comment>
<evidence type="ECO:0000313" key="13">
    <source>
        <dbReference type="EMBL" id="PLX17538.1"/>
    </source>
</evidence>
<comment type="catalytic activity">
    <reaction evidence="10">
        <text>Mg(2+)(in) = Mg(2+)(out)</text>
        <dbReference type="Rhea" id="RHEA:29827"/>
        <dbReference type="ChEBI" id="CHEBI:18420"/>
    </reaction>
</comment>
<feature type="transmembrane region" description="Helical" evidence="12">
    <location>
        <begin position="316"/>
        <end position="336"/>
    </location>
</feature>
<evidence type="ECO:0000313" key="14">
    <source>
        <dbReference type="Proteomes" id="UP000234857"/>
    </source>
</evidence>
<comment type="similarity">
    <text evidence="2">Belongs to the CorA metal ion transporter (MIT) (TC 1.A.35) family.</text>
</comment>